<dbReference type="PROSITE" id="PS00081">
    <property type="entry name" value="LIPOXYGENASE_2"/>
    <property type="match status" value="1"/>
</dbReference>
<dbReference type="GO" id="GO:0010597">
    <property type="term" value="P:green leaf volatile biosynthetic process"/>
    <property type="evidence" value="ECO:0007669"/>
    <property type="project" value="UniProtKB-ARBA"/>
</dbReference>
<keyword evidence="10" id="KW-0809">Transit peptide</keyword>
<dbReference type="STRING" id="65489.A0A0D3F1Y3"/>
<evidence type="ECO:0000256" key="12">
    <source>
        <dbReference type="ARBA" id="ARBA00023002"/>
    </source>
</evidence>
<dbReference type="CDD" id="cd01751">
    <property type="entry name" value="PLAT_LH2"/>
    <property type="match status" value="1"/>
</dbReference>
<dbReference type="GO" id="GO:0016165">
    <property type="term" value="F:linoleate 13S-lipoxygenase activity"/>
    <property type="evidence" value="ECO:0007669"/>
    <property type="project" value="UniProtKB-EC"/>
</dbReference>
<dbReference type="EnsemblPlants" id="OBART02G07210.1">
    <property type="protein sequence ID" value="OBART02G07210.1"/>
    <property type="gene ID" value="OBART02G07210"/>
</dbReference>
<dbReference type="Pfam" id="PF00305">
    <property type="entry name" value="Lipoxygenase"/>
    <property type="match status" value="1"/>
</dbReference>
<dbReference type="FunFam" id="2.60.60.20:FF:000021">
    <property type="entry name" value="Lipoxygenase"/>
    <property type="match status" value="1"/>
</dbReference>
<evidence type="ECO:0000259" key="22">
    <source>
        <dbReference type="PROSITE" id="PS50095"/>
    </source>
</evidence>
<proteinExistence type="inferred from homology"/>
<dbReference type="InterPro" id="IPR001024">
    <property type="entry name" value="PLAT/LH2_dom"/>
</dbReference>
<feature type="region of interest" description="Disordered" evidence="21">
    <location>
        <begin position="280"/>
        <end position="299"/>
    </location>
</feature>
<dbReference type="SMART" id="SM00308">
    <property type="entry name" value="LH2"/>
    <property type="match status" value="1"/>
</dbReference>
<evidence type="ECO:0000256" key="17">
    <source>
        <dbReference type="ARBA" id="ARBA00052046"/>
    </source>
</evidence>
<dbReference type="PANTHER" id="PTHR11771">
    <property type="entry name" value="LIPOXYGENASE"/>
    <property type="match status" value="1"/>
</dbReference>
<comment type="similarity">
    <text evidence="3 19">Belongs to the lipoxygenase family.</text>
</comment>
<dbReference type="GO" id="GO:0034440">
    <property type="term" value="P:lipid oxidation"/>
    <property type="evidence" value="ECO:0007669"/>
    <property type="project" value="InterPro"/>
</dbReference>
<dbReference type="GO" id="GO:0046872">
    <property type="term" value="F:metal ion binding"/>
    <property type="evidence" value="ECO:0007669"/>
    <property type="project" value="UniProtKB-UniRule"/>
</dbReference>
<evidence type="ECO:0000256" key="14">
    <source>
        <dbReference type="ARBA" id="ARBA00023098"/>
    </source>
</evidence>
<dbReference type="InterPro" id="IPR020833">
    <property type="entry name" value="LipOase_Fe_BS"/>
</dbReference>
<dbReference type="GO" id="GO:0009507">
    <property type="term" value="C:chloroplast"/>
    <property type="evidence" value="ECO:0007669"/>
    <property type="project" value="UniProtKB-SubCell"/>
</dbReference>
<evidence type="ECO:0000256" key="8">
    <source>
        <dbReference type="ARBA" id="ARBA00022767"/>
    </source>
</evidence>
<dbReference type="Gene3D" id="2.60.60.20">
    <property type="entry name" value="PLAT/LH2 domain"/>
    <property type="match status" value="1"/>
</dbReference>
<name>A0A0D3F1Y3_9ORYZ</name>
<dbReference type="AlphaFoldDB" id="A0A0D3F1Y3"/>
<evidence type="ECO:0000256" key="21">
    <source>
        <dbReference type="SAM" id="MobiDB-lite"/>
    </source>
</evidence>
<sequence>MIHPNQPLALSAAKNASTVVVGSPLLAASPASSPAAACCSSQLQQRRAAGPGRRGAGRLAAPRCSTIEQAAGVSSAVTVDRTLTVTATVTVQPPIGVVYAARGIDDLTDLIGKTLLLELVSSELDPRTGKEKETVSAFAHRTMKQDTYEAEFAVPATFGPVGAVLVENEHHREMFVKEIRLVTGADDSSTVTFDCNSWVHSKFDNPDRRIFFTVKSYLPAQTPKGIEALRKKELETLRGDGTGERKFFDRVYDYDVYNDLGDPDFKIEHLRPVLGGDEHPYPRRCRTGRPHTEIDPRTEKRRGPVYVPRDEQFSDVKGMTFSATTLRSGLHAMLPALEPLLANQELRFPHFPAIDGLYSDTTDHVLRFDVPEMFERTDEEFARQVLAGVNPICIQLLTEFPIVSKLDPEVYGPPESALTKELLESQIVESVTVEEAMAQRRLFILDYHDVFLPYVHRVRERPETTLYGSRTVFFLTGASTLSPLAIELARPQSPTRPQWRRAFVHGPDATASWLWKLAKAHVLSHDTGYHQLVSHWLRTHCCVEPYIIAANRQLSRMHPVHRLLHPHFRYTMEINALARESLINADGIIEESFWPGRYAMELSSVAYAATWRFDAEALPEDLVRRGLAVRQEDGELELTIKDYPYANDGLLVWNSIKQWASDYIDFYYKSDEEVACDEEVRAWWEEVRTKGHADKKDEPWWPAVDTRDGLIGVLTTIMWVTSGHHAAVNFGQYHYGGYFPNRPTVMRKNMPVEENKEEEMKKFMEMPEHVLLDTMPSKMQAITIMATLDILSSHSPDEEYMGEHAELAWLAEPRVKAAFERFAGRMKEIEGIVDERNNDPELRNRCGAGIVPYELLKPFSTPGVTGRGIPNSISI</sequence>
<dbReference type="GO" id="GO:0006633">
    <property type="term" value="P:fatty acid biosynthetic process"/>
    <property type="evidence" value="ECO:0007669"/>
    <property type="project" value="UniProtKB-KW"/>
</dbReference>
<feature type="domain" description="PLAT" evidence="22">
    <location>
        <begin position="91"/>
        <end position="213"/>
    </location>
</feature>
<evidence type="ECO:0000256" key="9">
    <source>
        <dbReference type="ARBA" id="ARBA00022832"/>
    </source>
</evidence>
<evidence type="ECO:0000256" key="1">
    <source>
        <dbReference type="ARBA" id="ARBA00001962"/>
    </source>
</evidence>
<evidence type="ECO:0000256" key="2">
    <source>
        <dbReference type="ARBA" id="ARBA00004229"/>
    </source>
</evidence>
<feature type="domain" description="Lipoxygenase" evidence="23">
    <location>
        <begin position="216"/>
        <end position="875"/>
    </location>
</feature>
<evidence type="ECO:0000256" key="11">
    <source>
        <dbReference type="ARBA" id="ARBA00022964"/>
    </source>
</evidence>
<keyword evidence="4 20" id="KW-0444">Lipid biosynthesis</keyword>
<keyword evidence="8 20" id="KW-0925">Oxylipin biosynthesis</keyword>
<keyword evidence="5" id="KW-0150">Chloroplast</keyword>
<reference evidence="24" key="2">
    <citation type="submission" date="2015-03" db="UniProtKB">
        <authorList>
            <consortium name="EnsemblPlants"/>
        </authorList>
    </citation>
    <scope>IDENTIFICATION</scope>
</reference>
<dbReference type="SUPFAM" id="SSF49723">
    <property type="entry name" value="Lipase/lipooxygenase domain (PLAT/LH2 domain)"/>
    <property type="match status" value="1"/>
</dbReference>
<dbReference type="Proteomes" id="UP000026960">
    <property type="component" value="Chromosome 2"/>
</dbReference>
<dbReference type="Pfam" id="PF01477">
    <property type="entry name" value="PLAT"/>
    <property type="match status" value="1"/>
</dbReference>
<comment type="function">
    <text evidence="20">Plant lipoxygenase may be involved in a number of diverse aspects of plant physiology including growth and development, pest resistance, and senescence or responses to wounding.</text>
</comment>
<keyword evidence="11 19" id="KW-0223">Dioxygenase</keyword>
<dbReference type="InterPro" id="IPR013819">
    <property type="entry name" value="LipOase_C"/>
</dbReference>
<comment type="pathway">
    <text evidence="20">Lipid metabolism; oxylipin biosynthesis.</text>
</comment>
<comment type="catalytic activity">
    <reaction evidence="16">
        <text>(9Z,12Z)-octadecadienoate + O2 = (13S)-hydroperoxy-(9Z,11E)-octadecadienoate</text>
        <dbReference type="Rhea" id="RHEA:22780"/>
        <dbReference type="ChEBI" id="CHEBI:15379"/>
        <dbReference type="ChEBI" id="CHEBI:30245"/>
        <dbReference type="ChEBI" id="CHEBI:57466"/>
        <dbReference type="EC" id="1.13.11.12"/>
    </reaction>
</comment>
<evidence type="ECO:0000259" key="23">
    <source>
        <dbReference type="PROSITE" id="PS51393"/>
    </source>
</evidence>
<evidence type="ECO:0000256" key="19">
    <source>
        <dbReference type="RuleBase" id="RU003974"/>
    </source>
</evidence>
<dbReference type="EC" id="1.13.11.-" evidence="20"/>
<dbReference type="FunFam" id="1.20.245.10:FF:000002">
    <property type="entry name" value="Lipoxygenase"/>
    <property type="match status" value="1"/>
</dbReference>
<evidence type="ECO:0000256" key="4">
    <source>
        <dbReference type="ARBA" id="ARBA00022516"/>
    </source>
</evidence>
<dbReference type="InterPro" id="IPR036392">
    <property type="entry name" value="PLAT/LH2_dom_sf"/>
</dbReference>
<evidence type="ECO:0000313" key="25">
    <source>
        <dbReference type="Proteomes" id="UP000026960"/>
    </source>
</evidence>
<organism evidence="24">
    <name type="scientific">Oryza barthii</name>
    <dbReference type="NCBI Taxonomy" id="65489"/>
    <lineage>
        <taxon>Eukaryota</taxon>
        <taxon>Viridiplantae</taxon>
        <taxon>Streptophyta</taxon>
        <taxon>Embryophyta</taxon>
        <taxon>Tracheophyta</taxon>
        <taxon>Spermatophyta</taxon>
        <taxon>Magnoliopsida</taxon>
        <taxon>Liliopsida</taxon>
        <taxon>Poales</taxon>
        <taxon>Poaceae</taxon>
        <taxon>BOP clade</taxon>
        <taxon>Oryzoideae</taxon>
        <taxon>Oryzeae</taxon>
        <taxon>Oryzinae</taxon>
        <taxon>Oryza</taxon>
    </lineage>
</organism>
<feature type="compositionally biased region" description="Basic and acidic residues" evidence="21">
    <location>
        <begin position="290"/>
        <end position="299"/>
    </location>
</feature>
<dbReference type="SUPFAM" id="SSF48484">
    <property type="entry name" value="Lipoxigenase"/>
    <property type="match status" value="1"/>
</dbReference>
<dbReference type="InterPro" id="IPR020834">
    <property type="entry name" value="LipOase_CS"/>
</dbReference>
<dbReference type="PROSITE" id="PS50095">
    <property type="entry name" value="PLAT"/>
    <property type="match status" value="1"/>
</dbReference>
<dbReference type="PRINTS" id="PR00468">
    <property type="entry name" value="PLTLPOXGNASE"/>
</dbReference>
<keyword evidence="7 19" id="KW-0479">Metal-binding</keyword>
<evidence type="ECO:0000256" key="5">
    <source>
        <dbReference type="ARBA" id="ARBA00022528"/>
    </source>
</evidence>
<comment type="cofactor">
    <cofactor evidence="1 19">
        <name>Fe cation</name>
        <dbReference type="ChEBI" id="CHEBI:24875"/>
    </cofactor>
</comment>
<dbReference type="UniPathway" id="UPA00382"/>
<evidence type="ECO:0000256" key="6">
    <source>
        <dbReference type="ARBA" id="ARBA00022640"/>
    </source>
</evidence>
<dbReference type="PRINTS" id="PR00087">
    <property type="entry name" value="LIPOXYGENASE"/>
</dbReference>
<dbReference type="InterPro" id="IPR000907">
    <property type="entry name" value="LipOase"/>
</dbReference>
<keyword evidence="6" id="KW-0934">Plastid</keyword>
<dbReference type="InterPro" id="IPR042057">
    <property type="entry name" value="Lipoxy_PLAT/LH2"/>
</dbReference>
<dbReference type="Gene3D" id="3.10.450.60">
    <property type="match status" value="1"/>
</dbReference>
<evidence type="ECO:0000313" key="24">
    <source>
        <dbReference type="EnsemblPlants" id="OBART02G07210.1"/>
    </source>
</evidence>
<keyword evidence="13 19" id="KW-0408">Iron</keyword>
<dbReference type="PROSITE" id="PS00711">
    <property type="entry name" value="LIPOXYGENASE_1"/>
    <property type="match status" value="1"/>
</dbReference>
<keyword evidence="25" id="KW-1185">Reference proteome</keyword>
<dbReference type="FunFam" id="3.10.450.60:FF:000005">
    <property type="entry name" value="Lipoxygenase"/>
    <property type="match status" value="1"/>
</dbReference>
<dbReference type="PaxDb" id="65489-OBART02G07210.1"/>
<dbReference type="GO" id="GO:0031408">
    <property type="term" value="P:oxylipin biosynthetic process"/>
    <property type="evidence" value="ECO:0007669"/>
    <property type="project" value="UniProtKB-UniRule"/>
</dbReference>
<keyword evidence="9" id="KW-0276">Fatty acid metabolism</keyword>
<dbReference type="Gene3D" id="4.10.375.10">
    <property type="entry name" value="Lipoxygenase-1, Domain 2"/>
    <property type="match status" value="1"/>
</dbReference>
<comment type="caution">
    <text evidence="18">Lacks conserved residue(s) required for the propagation of feature annotation.</text>
</comment>
<evidence type="ECO:0000256" key="18">
    <source>
        <dbReference type="PROSITE-ProRule" id="PRU00152"/>
    </source>
</evidence>
<keyword evidence="14" id="KW-0443">Lipid metabolism</keyword>
<dbReference type="HOGENOM" id="CLU_004282_0_0_1"/>
<keyword evidence="15 20" id="KW-0275">Fatty acid biosynthesis</keyword>
<evidence type="ECO:0000256" key="7">
    <source>
        <dbReference type="ARBA" id="ARBA00022723"/>
    </source>
</evidence>
<dbReference type="eggNOG" id="ENOG502QQSP">
    <property type="taxonomic scope" value="Eukaryota"/>
</dbReference>
<dbReference type="Gramene" id="OBART02G07210.1">
    <property type="protein sequence ID" value="OBART02G07210.1"/>
    <property type="gene ID" value="OBART02G07210"/>
</dbReference>
<keyword evidence="12 19" id="KW-0560">Oxidoreductase</keyword>
<dbReference type="InterPro" id="IPR001246">
    <property type="entry name" value="LipOase_plant"/>
</dbReference>
<protein>
    <recommendedName>
        <fullName evidence="20">Lipoxygenase</fullName>
        <ecNumber evidence="20">1.13.11.-</ecNumber>
    </recommendedName>
</protein>
<evidence type="ECO:0000256" key="20">
    <source>
        <dbReference type="RuleBase" id="RU003975"/>
    </source>
</evidence>
<reference evidence="24" key="1">
    <citation type="journal article" date="2009" name="Rice">
        <title>De Novo Next Generation Sequencing of Plant Genomes.</title>
        <authorList>
            <person name="Rounsley S."/>
            <person name="Marri P.R."/>
            <person name="Yu Y."/>
            <person name="He R."/>
            <person name="Sisneros N."/>
            <person name="Goicoechea J.L."/>
            <person name="Lee S.J."/>
            <person name="Angelova A."/>
            <person name="Kudrna D."/>
            <person name="Luo M."/>
            <person name="Affourtit J."/>
            <person name="Desany B."/>
            <person name="Knight J."/>
            <person name="Niazi F."/>
            <person name="Egholm M."/>
            <person name="Wing R.A."/>
        </authorList>
    </citation>
    <scope>NUCLEOTIDE SEQUENCE [LARGE SCALE GENOMIC DNA]</scope>
    <source>
        <strain evidence="24">cv. IRGC 105608</strain>
    </source>
</reference>
<comment type="catalytic activity">
    <reaction evidence="17">
        <text>(9Z,12Z,15Z)-octadecatrienoate + O2 = (13S)-hydroperoxy-(9Z,11E,15Z)-octadecatrienoate</text>
        <dbReference type="Rhea" id="RHEA:34495"/>
        <dbReference type="ChEBI" id="CHEBI:15379"/>
        <dbReference type="ChEBI" id="CHEBI:32387"/>
        <dbReference type="ChEBI" id="CHEBI:58757"/>
        <dbReference type="EC" id="1.13.11.12"/>
    </reaction>
</comment>
<dbReference type="InterPro" id="IPR036226">
    <property type="entry name" value="LipOase_C_sf"/>
</dbReference>
<dbReference type="Gene3D" id="1.20.245.10">
    <property type="entry name" value="Lipoxygenase-1, Domain 5"/>
    <property type="match status" value="1"/>
</dbReference>
<evidence type="ECO:0000256" key="13">
    <source>
        <dbReference type="ARBA" id="ARBA00023004"/>
    </source>
</evidence>
<evidence type="ECO:0000256" key="10">
    <source>
        <dbReference type="ARBA" id="ARBA00022946"/>
    </source>
</evidence>
<evidence type="ECO:0000256" key="15">
    <source>
        <dbReference type="ARBA" id="ARBA00023160"/>
    </source>
</evidence>
<comment type="subcellular location">
    <subcellularLocation>
        <location evidence="2">Plastid</location>
        <location evidence="2">Chloroplast</location>
    </subcellularLocation>
</comment>
<evidence type="ECO:0000256" key="3">
    <source>
        <dbReference type="ARBA" id="ARBA00009419"/>
    </source>
</evidence>
<accession>A0A0D3F1Y3</accession>
<evidence type="ECO:0000256" key="16">
    <source>
        <dbReference type="ARBA" id="ARBA00051140"/>
    </source>
</evidence>
<dbReference type="PROSITE" id="PS51393">
    <property type="entry name" value="LIPOXYGENASE_3"/>
    <property type="match status" value="1"/>
</dbReference>